<organism evidence="1 2">
    <name type="scientific">Novymonas esmeraldas</name>
    <dbReference type="NCBI Taxonomy" id="1808958"/>
    <lineage>
        <taxon>Eukaryota</taxon>
        <taxon>Discoba</taxon>
        <taxon>Euglenozoa</taxon>
        <taxon>Kinetoplastea</taxon>
        <taxon>Metakinetoplastina</taxon>
        <taxon>Trypanosomatida</taxon>
        <taxon>Trypanosomatidae</taxon>
        <taxon>Novymonas</taxon>
    </lineage>
</organism>
<dbReference type="SUPFAM" id="SSF69322">
    <property type="entry name" value="Tricorn protease domain 2"/>
    <property type="match status" value="2"/>
</dbReference>
<evidence type="ECO:0000313" key="2">
    <source>
        <dbReference type="Proteomes" id="UP001430356"/>
    </source>
</evidence>
<dbReference type="SMART" id="SM00320">
    <property type="entry name" value="WD40"/>
    <property type="match status" value="4"/>
</dbReference>
<dbReference type="Gene3D" id="2.130.10.10">
    <property type="entry name" value="YVTN repeat-like/Quinoprotein amine dehydrogenase"/>
    <property type="match status" value="3"/>
</dbReference>
<name>A0AAW0F3A1_9TRYP</name>
<reference evidence="1 2" key="1">
    <citation type="journal article" date="2021" name="MBio">
        <title>A New Model Trypanosomatid, Novymonas esmeraldas: Genomic Perception of Its 'Candidatus Pandoraea novymonadis' Endosymbiont.</title>
        <authorList>
            <person name="Zakharova A."/>
            <person name="Saura A."/>
            <person name="Butenko A."/>
            <person name="Podesvova L."/>
            <person name="Warmusova S."/>
            <person name="Kostygov A.Y."/>
            <person name="Nenarokova A."/>
            <person name="Lukes J."/>
            <person name="Opperdoes F.R."/>
            <person name="Yurchenko V."/>
        </authorList>
    </citation>
    <scope>NUCLEOTIDE SEQUENCE [LARGE SCALE GENOMIC DNA]</scope>
    <source>
        <strain evidence="1 2">E262AT.01</strain>
    </source>
</reference>
<dbReference type="InterPro" id="IPR050865">
    <property type="entry name" value="BEACH_Domain"/>
</dbReference>
<dbReference type="PANTHER" id="PTHR13743">
    <property type="entry name" value="BEIGE/BEACH-RELATED"/>
    <property type="match status" value="1"/>
</dbReference>
<comment type="caution">
    <text evidence="1">The sequence shown here is derived from an EMBL/GenBank/DDBJ whole genome shotgun (WGS) entry which is preliminary data.</text>
</comment>
<proteinExistence type="predicted"/>
<sequence length="1673" mass="183693">MRPLTGAEAEENRRRRGMSEMHHCASLHHHHRLLHALLECMCGWCCCTHTHTHSQLLLHCPSLSLSRSLCLLLKRSHHRCRCFQPVAHRRIGRLSLSISLSSTTTTTAAAMDAGHDLYVECCQRYGVKPNGDIASQVRAFDFLHVRVLDASHTFLGRLGVLAVLSFVRQHQCVEDVRLPQNSVDETCMGLLSDIIAGGHPSLRSVDVAGNPLSTPAIRQVWAAARQNTRFTHLGLEGCGVPEEWVTRLHMTLQASAEMEAYGYEPYGVPRSPQSWHTVFLLTLGTSEAVQEYCSKCLPVVNNYVAALRVRVAALTLGEGDSAEQVESKLARCQDPFNHNLTWCIALLGAEPLSTRELFALGRVLRQKPPSRLPLRNKMGELRPRSYRAARAFFGYTPISWEMSGTATDVVQPTQWLRSAGFAGAAAYESLAATVTSPAVVLTPGNRVARWQSDLYTSLHMTFREPALDESASAVTAAGAAAHGVDVSRLFYVNTDEEDMVRSFVPCGRFHPKKTTLVLRYASGPYRDRSSPFILYGAGCIGKGHILCNVASLLAEGRPSVGGEVPARVVCYVVDINHNSVVVFLYRLLHLFAPDSALEFTSVDALAETVREVISAYTGPTMALLLGRIDLLDTCGCHCSVLAAWMPHILPQTVRVVVSLDTESPVLPLLRRRMPQPFECLCPPMTELNSVQLFKTYLLESNVVLPGMDMWDVKSREALGISEKSYLQKEEAMTVLYPRLASSYVHHLLNTGRHVDSEYETHQLIEGALPPTVAELVQSLHDKAAMLHPQITVETLLVLVALAPLPASELVYLCEELGPCPRHTALSTLLLLTDMGLLWWYQDATAHVAHPILRTLFLELYSAHVPQLSVLLESHLYRLVITHSAEVPYAFWHLTPLMMENGSMRQAAQLLRNPVLMDVILRRGPMHQLHVLDAFMRLLQARTLLREVAVLGGPPVPSVMAEGPLMGCLHEVAHYTSDLYQTALLRRTCSPYAAAEAALNSITPQLFVQPVNDGQESTAVVSARTSEACLWCHCRGRHVVAATNDSIFVFTADLGKPIAELHMPFERQQPITGVLLGAGTRVLVASETQVLVWDYEGNSHFLFADLRMEVRSADLDAFGALLVATNTATNQVCLIDVLKKRIVRELPDVEEGVRQRGFFCGNHLLLLSRCCLCLYDEEMKEHTTFTHDSLVTTVSCNRDGRVLVSYAGTYLHVWTSAGDLLHRIDTGPDPLVQLRMSATGAYFVTQQGTRLQSWRTLTGAPCSTLRNPFAEDADVEYFTFTEDSAKVVGRAGPYMIVWDAHKGHLIGAESAPSGLIQHVTVHDTDVFVTTTTGGLHAWSFDRGLSSVEQVKEGRCTTDILNNAKVSTHPVRSASTNSGGTLLVTVDAAHYMRLYSLTTGSPITHAAGRVRCAVAAGPNTVAFIPREAHVLCFMYLGGESQQVQERALPKAALPESDYALYVSPDEQYVAVSLLQHRHSRVFVYEVEGGEAMMCQLLGHAGRVLELSFFGSFAFTVGETDGCVRLWSLARKAERTCYTHRCPFVAAAGNGAGLLFCVDAEGAVHRLHVDNIVSAKHAALVVTSLALHAAVPSLLASAVVQMCVYSNYLLLVRTNGELLIVDTMRDDVGHRVGFRDCQCACVSTVKDGSALLTGHGNGNVLLSSLLHTGAGEKGRR</sequence>
<dbReference type="InterPro" id="IPR015943">
    <property type="entry name" value="WD40/YVTN_repeat-like_dom_sf"/>
</dbReference>
<evidence type="ECO:0000313" key="1">
    <source>
        <dbReference type="EMBL" id="KAK7200610.1"/>
    </source>
</evidence>
<dbReference type="EMBL" id="JAECZO010000007">
    <property type="protein sequence ID" value="KAK7200610.1"/>
    <property type="molecule type" value="Genomic_DNA"/>
</dbReference>
<dbReference type="InterPro" id="IPR032675">
    <property type="entry name" value="LRR_dom_sf"/>
</dbReference>
<protein>
    <recommendedName>
        <fullName evidence="3">NACHT domain-containing protein</fullName>
    </recommendedName>
</protein>
<evidence type="ECO:0008006" key="3">
    <source>
        <dbReference type="Google" id="ProtNLM"/>
    </source>
</evidence>
<gene>
    <name evidence="1" type="ORF">NESM_000117100</name>
</gene>
<dbReference type="SUPFAM" id="SSF52047">
    <property type="entry name" value="RNI-like"/>
    <property type="match status" value="1"/>
</dbReference>
<dbReference type="Proteomes" id="UP001430356">
    <property type="component" value="Unassembled WGS sequence"/>
</dbReference>
<dbReference type="InterPro" id="IPR001680">
    <property type="entry name" value="WD40_rpt"/>
</dbReference>
<keyword evidence="2" id="KW-1185">Reference proteome</keyword>
<dbReference type="Gene3D" id="3.80.10.10">
    <property type="entry name" value="Ribonuclease Inhibitor"/>
    <property type="match status" value="1"/>
</dbReference>
<accession>A0AAW0F3A1</accession>